<proteinExistence type="predicted"/>
<dbReference type="Ensembl" id="ENSELUT00000099879.1">
    <property type="protein sequence ID" value="ENSELUP00000092153.1"/>
    <property type="gene ID" value="ENSELUG00000038345.1"/>
</dbReference>
<keyword evidence="3" id="KW-1185">Reference proteome</keyword>
<accession>A0AAY5KSL2</accession>
<dbReference type="Gene3D" id="2.40.10.10">
    <property type="entry name" value="Trypsin-like serine proteases"/>
    <property type="match status" value="1"/>
</dbReference>
<dbReference type="InterPro" id="IPR001254">
    <property type="entry name" value="Trypsin_dom"/>
</dbReference>
<sequence length="48" mass="5346">MLNLCIVGRRKAAPISRPYMAFLQSQRQHDCGVLVSRDFVLTAAHCDG</sequence>
<reference evidence="2" key="2">
    <citation type="submission" date="2025-08" db="UniProtKB">
        <authorList>
            <consortium name="Ensembl"/>
        </authorList>
    </citation>
    <scope>IDENTIFICATION</scope>
</reference>
<evidence type="ECO:0000313" key="2">
    <source>
        <dbReference type="Ensembl" id="ENSELUP00000092153.1"/>
    </source>
</evidence>
<reference evidence="2 3" key="1">
    <citation type="submission" date="2020-02" db="EMBL/GenBank/DDBJ databases">
        <title>Esox lucius (northern pike) genome, fEsoLuc1, primary haplotype.</title>
        <authorList>
            <person name="Myers G."/>
            <person name="Karagic N."/>
            <person name="Meyer A."/>
            <person name="Pippel M."/>
            <person name="Reichard M."/>
            <person name="Winkler S."/>
            <person name="Tracey A."/>
            <person name="Sims Y."/>
            <person name="Howe K."/>
            <person name="Rhie A."/>
            <person name="Formenti G."/>
            <person name="Durbin R."/>
            <person name="Fedrigo O."/>
            <person name="Jarvis E.D."/>
        </authorList>
    </citation>
    <scope>NUCLEOTIDE SEQUENCE [LARGE SCALE GENOMIC DNA]</scope>
</reference>
<evidence type="ECO:0000259" key="1">
    <source>
        <dbReference type="Pfam" id="PF00089"/>
    </source>
</evidence>
<dbReference type="SUPFAM" id="SSF50494">
    <property type="entry name" value="Trypsin-like serine proteases"/>
    <property type="match status" value="1"/>
</dbReference>
<dbReference type="Proteomes" id="UP000265140">
    <property type="component" value="Chromosome 8"/>
</dbReference>
<dbReference type="InterPro" id="IPR009003">
    <property type="entry name" value="Peptidase_S1_PA"/>
</dbReference>
<dbReference type="AlphaFoldDB" id="A0AAY5KSL2"/>
<protein>
    <recommendedName>
        <fullName evidence="1">Peptidase S1 domain-containing protein</fullName>
    </recommendedName>
</protein>
<evidence type="ECO:0000313" key="3">
    <source>
        <dbReference type="Proteomes" id="UP000265140"/>
    </source>
</evidence>
<organism evidence="2 3">
    <name type="scientific">Esox lucius</name>
    <name type="common">Northern pike</name>
    <dbReference type="NCBI Taxonomy" id="8010"/>
    <lineage>
        <taxon>Eukaryota</taxon>
        <taxon>Metazoa</taxon>
        <taxon>Chordata</taxon>
        <taxon>Craniata</taxon>
        <taxon>Vertebrata</taxon>
        <taxon>Euteleostomi</taxon>
        <taxon>Actinopterygii</taxon>
        <taxon>Neopterygii</taxon>
        <taxon>Teleostei</taxon>
        <taxon>Protacanthopterygii</taxon>
        <taxon>Esociformes</taxon>
        <taxon>Esocidae</taxon>
        <taxon>Esox</taxon>
    </lineage>
</organism>
<feature type="domain" description="Peptidase S1" evidence="1">
    <location>
        <begin position="6"/>
        <end position="46"/>
    </location>
</feature>
<reference evidence="2" key="3">
    <citation type="submission" date="2025-09" db="UniProtKB">
        <authorList>
            <consortium name="Ensembl"/>
        </authorList>
    </citation>
    <scope>IDENTIFICATION</scope>
</reference>
<name>A0AAY5KSL2_ESOLU</name>
<dbReference type="Pfam" id="PF00089">
    <property type="entry name" value="Trypsin"/>
    <property type="match status" value="1"/>
</dbReference>
<dbReference type="GO" id="GO:0006508">
    <property type="term" value="P:proteolysis"/>
    <property type="evidence" value="ECO:0007669"/>
    <property type="project" value="InterPro"/>
</dbReference>
<dbReference type="InterPro" id="IPR043504">
    <property type="entry name" value="Peptidase_S1_PA_chymotrypsin"/>
</dbReference>
<dbReference type="GO" id="GO:0004252">
    <property type="term" value="F:serine-type endopeptidase activity"/>
    <property type="evidence" value="ECO:0007669"/>
    <property type="project" value="InterPro"/>
</dbReference>